<dbReference type="InterPro" id="IPR009926">
    <property type="entry name" value="T3SS_YcgR_PilZN"/>
</dbReference>
<name>A0A7J0BG10_9BACT</name>
<dbReference type="SUPFAM" id="SSF141371">
    <property type="entry name" value="PilZ domain-like"/>
    <property type="match status" value="2"/>
</dbReference>
<dbReference type="Gene3D" id="2.40.10.220">
    <property type="entry name" value="predicted glycosyltransferase like domains"/>
    <property type="match status" value="1"/>
</dbReference>
<evidence type="ECO:0000313" key="7">
    <source>
        <dbReference type="Proteomes" id="UP000503840"/>
    </source>
</evidence>
<evidence type="ECO:0000259" key="5">
    <source>
        <dbReference type="Pfam" id="PF12945"/>
    </source>
</evidence>
<dbReference type="GO" id="GO:0035438">
    <property type="term" value="F:cyclic-di-GMP binding"/>
    <property type="evidence" value="ECO:0007669"/>
    <property type="project" value="InterPro"/>
</dbReference>
<protein>
    <submittedName>
        <fullName evidence="6">Pilus assembly protein PilZ</fullName>
    </submittedName>
</protein>
<accession>A0A7J0BG10</accession>
<feature type="domain" description="Type III secretion system flagellar brake protein YcgR PilZN" evidence="5">
    <location>
        <begin position="20"/>
        <end position="101"/>
    </location>
</feature>
<keyword evidence="2" id="KW-0547">Nucleotide-binding</keyword>
<gene>
    <name evidence="6" type="ORF">DSM101010T_10380</name>
</gene>
<dbReference type="Pfam" id="PF12945">
    <property type="entry name" value="PilZNR"/>
    <property type="match status" value="1"/>
</dbReference>
<evidence type="ECO:0000313" key="6">
    <source>
        <dbReference type="EMBL" id="GFM32673.1"/>
    </source>
</evidence>
<evidence type="ECO:0000256" key="2">
    <source>
        <dbReference type="ARBA" id="ARBA00022741"/>
    </source>
</evidence>
<reference evidence="6 7" key="1">
    <citation type="submission" date="2020-05" db="EMBL/GenBank/DDBJ databases">
        <title>Draft genome sequence of Desulfovibrio sp. strain HN2T.</title>
        <authorList>
            <person name="Ueno A."/>
            <person name="Tamazawa S."/>
            <person name="Tamamura S."/>
            <person name="Murakami T."/>
            <person name="Kiyama T."/>
            <person name="Inomata H."/>
            <person name="Amano Y."/>
            <person name="Miyakawa K."/>
            <person name="Tamaki H."/>
            <person name="Naganuma T."/>
            <person name="Kaneko K."/>
        </authorList>
    </citation>
    <scope>NUCLEOTIDE SEQUENCE [LARGE SCALE GENOMIC DNA]</scope>
    <source>
        <strain evidence="6 7">HN2</strain>
    </source>
</reference>
<dbReference type="AlphaFoldDB" id="A0A7J0BG10"/>
<dbReference type="Pfam" id="PF07238">
    <property type="entry name" value="PilZ"/>
    <property type="match status" value="1"/>
</dbReference>
<feature type="domain" description="PilZ" evidence="4">
    <location>
        <begin position="109"/>
        <end position="213"/>
    </location>
</feature>
<dbReference type="InterPro" id="IPR009875">
    <property type="entry name" value="PilZ_domain"/>
</dbReference>
<dbReference type="EMBL" id="BLVO01000012">
    <property type="protein sequence ID" value="GFM32673.1"/>
    <property type="molecule type" value="Genomic_DNA"/>
</dbReference>
<keyword evidence="7" id="KW-1185">Reference proteome</keyword>
<keyword evidence="3" id="KW-0975">Bacterial flagellum</keyword>
<organism evidence="6 7">
    <name type="scientific">Desulfovibrio subterraneus</name>
    <dbReference type="NCBI Taxonomy" id="2718620"/>
    <lineage>
        <taxon>Bacteria</taxon>
        <taxon>Pseudomonadati</taxon>
        <taxon>Thermodesulfobacteriota</taxon>
        <taxon>Desulfovibrionia</taxon>
        <taxon>Desulfovibrionales</taxon>
        <taxon>Desulfovibrionaceae</taxon>
        <taxon>Desulfovibrio</taxon>
    </lineage>
</organism>
<evidence type="ECO:0000256" key="1">
    <source>
        <dbReference type="ARBA" id="ARBA00022636"/>
    </source>
</evidence>
<dbReference type="Gene3D" id="2.30.110.10">
    <property type="entry name" value="Electron Transport, Fmn-binding Protein, Chain A"/>
    <property type="match status" value="1"/>
</dbReference>
<evidence type="ECO:0000259" key="4">
    <source>
        <dbReference type="Pfam" id="PF07238"/>
    </source>
</evidence>
<evidence type="ECO:0000256" key="3">
    <source>
        <dbReference type="ARBA" id="ARBA00023143"/>
    </source>
</evidence>
<comment type="caution">
    <text evidence="6">The sequence shown here is derived from an EMBL/GenBank/DDBJ whole genome shotgun (WGS) entry which is preliminary data.</text>
</comment>
<dbReference type="RefSeq" id="WP_174404364.1">
    <property type="nucleotide sequence ID" value="NZ_BLVO01000012.1"/>
</dbReference>
<keyword evidence="1" id="KW-0973">c-di-GMP</keyword>
<sequence length="219" mass="24388">MQQAVALRTRNPGMKLDIQLGTKMLMSLYGSESKHGTELIGLNPYEYLILKMPLVPGIRNRMMPGEGLTIRYMFQGTIIGFKTHVINHISKPSSLVFVEFPDSLEQYELRSDKRLKCIIPTEVHSSHGVHKAAIVDLSAGGCKICFEVKSSDAVRKLDSDEMLVIKGNLFAGEDATLSCVCRNVEIEKSTMTVGAAFTDLDPCVSRRLREYIETVSTFL</sequence>
<dbReference type="Proteomes" id="UP000503840">
    <property type="component" value="Unassembled WGS sequence"/>
</dbReference>
<proteinExistence type="predicted"/>
<dbReference type="InterPro" id="IPR012349">
    <property type="entry name" value="Split_barrel_FMN-bd"/>
</dbReference>